<gene>
    <name evidence="1" type="ORF">SAMN05216167_105167</name>
</gene>
<evidence type="ECO:0000313" key="1">
    <source>
        <dbReference type="EMBL" id="SFD47807.1"/>
    </source>
</evidence>
<keyword evidence="2" id="KW-1185">Reference proteome</keyword>
<accession>A0A1I1SMX2</accession>
<dbReference type="STRING" id="662367.SAMN05216167_105167"/>
<protein>
    <submittedName>
        <fullName evidence="1">Uncharacterized protein</fullName>
    </submittedName>
</protein>
<organism evidence="1 2">
    <name type="scientific">Spirosoma endophyticum</name>
    <dbReference type="NCBI Taxonomy" id="662367"/>
    <lineage>
        <taxon>Bacteria</taxon>
        <taxon>Pseudomonadati</taxon>
        <taxon>Bacteroidota</taxon>
        <taxon>Cytophagia</taxon>
        <taxon>Cytophagales</taxon>
        <taxon>Cytophagaceae</taxon>
        <taxon>Spirosoma</taxon>
    </lineage>
</organism>
<dbReference type="EMBL" id="FOLQ01000005">
    <property type="protein sequence ID" value="SFD47807.1"/>
    <property type="molecule type" value="Genomic_DNA"/>
</dbReference>
<evidence type="ECO:0000313" key="2">
    <source>
        <dbReference type="Proteomes" id="UP000198598"/>
    </source>
</evidence>
<sequence>MNNNQLQRGNEIQAEKEQIKKFAKGVAETIVNRAQAQLSQELRTRILADGLAAAMGDLVDGWERRETEKLEAEFAAL</sequence>
<dbReference type="RefSeq" id="WP_093827570.1">
    <property type="nucleotide sequence ID" value="NZ_FOLQ01000005.1"/>
</dbReference>
<name>A0A1I1SMX2_9BACT</name>
<dbReference type="AlphaFoldDB" id="A0A1I1SMX2"/>
<reference evidence="1 2" key="1">
    <citation type="submission" date="2016-10" db="EMBL/GenBank/DDBJ databases">
        <authorList>
            <person name="de Groot N.N."/>
        </authorList>
    </citation>
    <scope>NUCLEOTIDE SEQUENCE [LARGE SCALE GENOMIC DNA]</scope>
    <source>
        <strain evidence="1 2">DSM 26130</strain>
    </source>
</reference>
<proteinExistence type="predicted"/>
<dbReference type="Proteomes" id="UP000198598">
    <property type="component" value="Unassembled WGS sequence"/>
</dbReference>